<dbReference type="PRINTS" id="PR00081">
    <property type="entry name" value="GDHRDH"/>
</dbReference>
<dbReference type="PANTHER" id="PTHR42879:SF6">
    <property type="entry name" value="NADPH-DEPENDENT REDUCTASE BACG"/>
    <property type="match status" value="1"/>
</dbReference>
<dbReference type="SMART" id="SM00822">
    <property type="entry name" value="PKS_KR"/>
    <property type="match status" value="1"/>
</dbReference>
<dbReference type="PANTHER" id="PTHR42879">
    <property type="entry name" value="3-OXOACYL-(ACYL-CARRIER-PROTEIN) REDUCTASE"/>
    <property type="match status" value="1"/>
</dbReference>
<reference evidence="3 4" key="1">
    <citation type="journal article" date="2019" name="Int. J. Syst. Evol. Microbiol.">
        <title>The Global Catalogue of Microorganisms (GCM) 10K type strain sequencing project: providing services to taxonomists for standard genome sequencing and annotation.</title>
        <authorList>
            <consortium name="The Broad Institute Genomics Platform"/>
            <consortium name="The Broad Institute Genome Sequencing Center for Infectious Disease"/>
            <person name="Wu L."/>
            <person name="Ma J."/>
        </authorList>
    </citation>
    <scope>NUCLEOTIDE SEQUENCE [LARGE SCALE GENOMIC DNA]</scope>
    <source>
        <strain evidence="3 4">JCM 4316</strain>
    </source>
</reference>
<feature type="domain" description="Ketoreductase" evidence="2">
    <location>
        <begin position="15"/>
        <end position="205"/>
    </location>
</feature>
<dbReference type="NCBIfam" id="NF005468">
    <property type="entry name" value="PRK07062.1"/>
    <property type="match status" value="1"/>
</dbReference>
<organism evidence="3 4">
    <name type="scientific">Streptomyces cuspidosporus</name>
    <dbReference type="NCBI Taxonomy" id="66882"/>
    <lineage>
        <taxon>Bacteria</taxon>
        <taxon>Bacillati</taxon>
        <taxon>Actinomycetota</taxon>
        <taxon>Actinomycetes</taxon>
        <taxon>Kitasatosporales</taxon>
        <taxon>Streptomycetaceae</taxon>
        <taxon>Streptomyces</taxon>
    </lineage>
</organism>
<dbReference type="InterPro" id="IPR036291">
    <property type="entry name" value="NAD(P)-bd_dom_sf"/>
</dbReference>
<dbReference type="SUPFAM" id="SSF51735">
    <property type="entry name" value="NAD(P)-binding Rossmann-fold domains"/>
    <property type="match status" value="1"/>
</dbReference>
<comment type="similarity">
    <text evidence="1">Belongs to the short-chain dehydrogenases/reductases (SDR) family.</text>
</comment>
<keyword evidence="4" id="KW-1185">Reference proteome</keyword>
<accession>A0ABN3H1M9</accession>
<gene>
    <name evidence="3" type="ORF">GCM10010246_68090</name>
</gene>
<name>A0ABN3H1M9_9ACTN</name>
<dbReference type="EMBL" id="BAAASD010000041">
    <property type="protein sequence ID" value="GAA2365662.1"/>
    <property type="molecule type" value="Genomic_DNA"/>
</dbReference>
<sequence length="270" mass="28647">MIRKEYAMDLGLADRTVLVTGGSSGVGLATVRALLDEGARVATCGRDAERLDRAAARLGAGPDRLFTGACDVRDADAVRRFTEEAARRLGGRLDGLVNNAGQSRMKRLDETTAEDWRDELELKFAGVLNPLTAARHHLRASDTAAVVNVNAVLAKQPETRLITTSAARAGILNLSKSLATELAAEGIRVNSVCLGLIDTGQWTRRHAAADSGLTYEEWQGELAADRGIALGRLGRPEEVAYAILALLSPRASYITGTSIDVCGGVGRGIL</sequence>
<evidence type="ECO:0000259" key="2">
    <source>
        <dbReference type="SMART" id="SM00822"/>
    </source>
</evidence>
<evidence type="ECO:0000256" key="1">
    <source>
        <dbReference type="ARBA" id="ARBA00006484"/>
    </source>
</evidence>
<dbReference type="Proteomes" id="UP001500253">
    <property type="component" value="Unassembled WGS sequence"/>
</dbReference>
<evidence type="ECO:0000313" key="4">
    <source>
        <dbReference type="Proteomes" id="UP001500253"/>
    </source>
</evidence>
<dbReference type="PRINTS" id="PR00080">
    <property type="entry name" value="SDRFAMILY"/>
</dbReference>
<protein>
    <submittedName>
        <fullName evidence="3">SDR family oxidoreductase</fullName>
    </submittedName>
</protein>
<comment type="caution">
    <text evidence="3">The sequence shown here is derived from an EMBL/GenBank/DDBJ whole genome shotgun (WGS) entry which is preliminary data.</text>
</comment>
<dbReference type="InterPro" id="IPR050259">
    <property type="entry name" value="SDR"/>
</dbReference>
<dbReference type="InterPro" id="IPR057326">
    <property type="entry name" value="KR_dom"/>
</dbReference>
<dbReference type="Gene3D" id="3.40.50.720">
    <property type="entry name" value="NAD(P)-binding Rossmann-like Domain"/>
    <property type="match status" value="1"/>
</dbReference>
<proteinExistence type="inferred from homology"/>
<dbReference type="InterPro" id="IPR002347">
    <property type="entry name" value="SDR_fam"/>
</dbReference>
<evidence type="ECO:0000313" key="3">
    <source>
        <dbReference type="EMBL" id="GAA2365662.1"/>
    </source>
</evidence>
<dbReference type="Pfam" id="PF13561">
    <property type="entry name" value="adh_short_C2"/>
    <property type="match status" value="1"/>
</dbReference>